<sequence length="343" mass="36590">MPSSASTPPRIALLDVARGFALCGIIFVNAPTVLARFHDQDLYWRLADIPAEAVLQVFVQQRFFPIFSLLFGIGFGMIWGSARRRTDRPRLALLRRIGMLAALGALHQIIQPGEALLPYAIAALFFLLPATFLPARLRWVPIVAGAALTVAGALSGGMALIPGLFLLGFGLAGYRVPERLTGARAGVVAAALALIIAGISAPAVIMLISDPTQIALWPFASVLGLVMATGYLAALVALLATPLSGALRAIFAPLGRMALTNYIGASLVLMLVALTLTEPLGIDDSQAGRVRLIIVCAGILLAQLIISTLWLRAFGQGPLERAWRRFTWWEARPRTAGRQPSSS</sequence>
<feature type="transmembrane region" description="Helical" evidence="1">
    <location>
        <begin position="12"/>
        <end position="34"/>
    </location>
</feature>
<organism evidence="3 4">
    <name type="scientific">Naumannella cuiyingiana</name>
    <dbReference type="NCBI Taxonomy" id="1347891"/>
    <lineage>
        <taxon>Bacteria</taxon>
        <taxon>Bacillati</taxon>
        <taxon>Actinomycetota</taxon>
        <taxon>Actinomycetes</taxon>
        <taxon>Propionibacteriales</taxon>
        <taxon>Propionibacteriaceae</taxon>
        <taxon>Naumannella</taxon>
    </lineage>
</organism>
<proteinExistence type="predicted"/>
<feature type="transmembrane region" description="Helical" evidence="1">
    <location>
        <begin position="63"/>
        <end position="81"/>
    </location>
</feature>
<feature type="transmembrane region" description="Helical" evidence="1">
    <location>
        <begin position="292"/>
        <end position="311"/>
    </location>
</feature>
<evidence type="ECO:0000313" key="4">
    <source>
        <dbReference type="Proteomes" id="UP000527616"/>
    </source>
</evidence>
<keyword evidence="4" id="KW-1185">Reference proteome</keyword>
<evidence type="ECO:0000259" key="2">
    <source>
        <dbReference type="Pfam" id="PF04235"/>
    </source>
</evidence>
<comment type="caution">
    <text evidence="3">The sequence shown here is derived from an EMBL/GenBank/DDBJ whole genome shotgun (WGS) entry which is preliminary data.</text>
</comment>
<feature type="domain" description="DUF418" evidence="2">
    <location>
        <begin position="191"/>
        <end position="329"/>
    </location>
</feature>
<dbReference type="PANTHER" id="PTHR30590">
    <property type="entry name" value="INNER MEMBRANE PROTEIN"/>
    <property type="match status" value="1"/>
</dbReference>
<protein>
    <submittedName>
        <fullName evidence="3">Putative membrane protein YeiB</fullName>
    </submittedName>
</protein>
<reference evidence="3 4" key="1">
    <citation type="submission" date="2020-07" db="EMBL/GenBank/DDBJ databases">
        <title>Sequencing the genomes of 1000 actinobacteria strains.</title>
        <authorList>
            <person name="Klenk H.-P."/>
        </authorList>
    </citation>
    <scope>NUCLEOTIDE SEQUENCE [LARGE SCALE GENOMIC DNA]</scope>
    <source>
        <strain evidence="3 4">DSM 103164</strain>
    </source>
</reference>
<dbReference type="Pfam" id="PF04235">
    <property type="entry name" value="DUF418"/>
    <property type="match status" value="1"/>
</dbReference>
<feature type="transmembrane region" description="Helical" evidence="1">
    <location>
        <begin position="116"/>
        <end position="135"/>
    </location>
</feature>
<dbReference type="EMBL" id="JACBZS010000001">
    <property type="protein sequence ID" value="NYI72084.1"/>
    <property type="molecule type" value="Genomic_DNA"/>
</dbReference>
<keyword evidence="1" id="KW-0812">Transmembrane</keyword>
<gene>
    <name evidence="3" type="ORF">GGQ54_002644</name>
</gene>
<evidence type="ECO:0000313" key="3">
    <source>
        <dbReference type="EMBL" id="NYI72084.1"/>
    </source>
</evidence>
<name>A0A7Z0DB57_9ACTN</name>
<dbReference type="InterPro" id="IPR007349">
    <property type="entry name" value="DUF418"/>
</dbReference>
<feature type="transmembrane region" description="Helical" evidence="1">
    <location>
        <begin position="142"/>
        <end position="167"/>
    </location>
</feature>
<dbReference type="RefSeq" id="WP_218843868.1">
    <property type="nucleotide sequence ID" value="NZ_JACBZS010000001.1"/>
</dbReference>
<keyword evidence="1" id="KW-0472">Membrane</keyword>
<accession>A0A7Z0DB57</accession>
<dbReference type="InterPro" id="IPR052529">
    <property type="entry name" value="Bact_Transport_Assoc"/>
</dbReference>
<dbReference type="AlphaFoldDB" id="A0A7Z0DB57"/>
<keyword evidence="1" id="KW-1133">Transmembrane helix</keyword>
<dbReference type="Proteomes" id="UP000527616">
    <property type="component" value="Unassembled WGS sequence"/>
</dbReference>
<evidence type="ECO:0000256" key="1">
    <source>
        <dbReference type="SAM" id="Phobius"/>
    </source>
</evidence>
<feature type="transmembrane region" description="Helical" evidence="1">
    <location>
        <begin position="259"/>
        <end position="280"/>
    </location>
</feature>
<feature type="transmembrane region" description="Helical" evidence="1">
    <location>
        <begin position="187"/>
        <end position="208"/>
    </location>
</feature>
<dbReference type="PANTHER" id="PTHR30590:SF3">
    <property type="entry name" value="HYPOTHETICAL MEMBRANE SPANNING PROTEIN"/>
    <property type="match status" value="1"/>
</dbReference>
<feature type="transmembrane region" description="Helical" evidence="1">
    <location>
        <begin position="93"/>
        <end position="110"/>
    </location>
</feature>
<feature type="transmembrane region" description="Helical" evidence="1">
    <location>
        <begin position="215"/>
        <end position="239"/>
    </location>
</feature>